<organism evidence="2 3">
    <name type="scientific">Methyloligella solikamskensis</name>
    <dbReference type="NCBI Taxonomy" id="1177756"/>
    <lineage>
        <taxon>Bacteria</taxon>
        <taxon>Pseudomonadati</taxon>
        <taxon>Pseudomonadota</taxon>
        <taxon>Alphaproteobacteria</taxon>
        <taxon>Hyphomicrobiales</taxon>
        <taxon>Hyphomicrobiaceae</taxon>
        <taxon>Methyloligella</taxon>
    </lineage>
</organism>
<evidence type="ECO:0000313" key="3">
    <source>
        <dbReference type="Proteomes" id="UP001597102"/>
    </source>
</evidence>
<dbReference type="Gene3D" id="3.40.630.30">
    <property type="match status" value="1"/>
</dbReference>
<evidence type="ECO:0000259" key="1">
    <source>
        <dbReference type="PROSITE" id="PS51186"/>
    </source>
</evidence>
<keyword evidence="2" id="KW-0808">Transferase</keyword>
<evidence type="ECO:0000313" key="2">
    <source>
        <dbReference type="EMBL" id="MFD0985879.1"/>
    </source>
</evidence>
<proteinExistence type="predicted"/>
<feature type="domain" description="N-acetyltransferase" evidence="1">
    <location>
        <begin position="8"/>
        <end position="168"/>
    </location>
</feature>
<accession>A0ABW3J6C0</accession>
<dbReference type="SUPFAM" id="SSF55729">
    <property type="entry name" value="Acyl-CoA N-acyltransferases (Nat)"/>
    <property type="match status" value="1"/>
</dbReference>
<dbReference type="GO" id="GO:0016746">
    <property type="term" value="F:acyltransferase activity"/>
    <property type="evidence" value="ECO:0007669"/>
    <property type="project" value="UniProtKB-KW"/>
</dbReference>
<dbReference type="InterPro" id="IPR000182">
    <property type="entry name" value="GNAT_dom"/>
</dbReference>
<reference evidence="3" key="1">
    <citation type="journal article" date="2019" name="Int. J. Syst. Evol. Microbiol.">
        <title>The Global Catalogue of Microorganisms (GCM) 10K type strain sequencing project: providing services to taxonomists for standard genome sequencing and annotation.</title>
        <authorList>
            <consortium name="The Broad Institute Genomics Platform"/>
            <consortium name="The Broad Institute Genome Sequencing Center for Infectious Disease"/>
            <person name="Wu L."/>
            <person name="Ma J."/>
        </authorList>
    </citation>
    <scope>NUCLEOTIDE SEQUENCE [LARGE SCALE GENOMIC DNA]</scope>
    <source>
        <strain evidence="3">CCUG 61697</strain>
    </source>
</reference>
<dbReference type="Proteomes" id="UP001597102">
    <property type="component" value="Unassembled WGS sequence"/>
</dbReference>
<sequence length="176" mass="19256">MRLQTSRLILRPLSMGDAGRIALLAGDRDIARMTASIPHPYSEWQAAEWLKSVAAGEEGTVFAIEAEGRLIGCTGYRSDDGGETAEIGYWIGKPFWGNGYATEAVSEVISHAFATESFDALIGGHFEDNPASARVLAKLGFKRCAEELRACESREGKARCVLYRLARPETMREAAR</sequence>
<dbReference type="EMBL" id="JBHTJO010000001">
    <property type="protein sequence ID" value="MFD0985879.1"/>
    <property type="molecule type" value="Genomic_DNA"/>
</dbReference>
<name>A0ABW3J6C0_9HYPH</name>
<dbReference type="Pfam" id="PF13302">
    <property type="entry name" value="Acetyltransf_3"/>
    <property type="match status" value="1"/>
</dbReference>
<dbReference type="PROSITE" id="PS51186">
    <property type="entry name" value="GNAT"/>
    <property type="match status" value="1"/>
</dbReference>
<dbReference type="InterPro" id="IPR051531">
    <property type="entry name" value="N-acetyltransferase"/>
</dbReference>
<dbReference type="EC" id="2.3.-.-" evidence="2"/>
<dbReference type="InterPro" id="IPR016181">
    <property type="entry name" value="Acyl_CoA_acyltransferase"/>
</dbReference>
<gene>
    <name evidence="2" type="ORF">ACFQ2F_02075</name>
</gene>
<dbReference type="RefSeq" id="WP_379084984.1">
    <property type="nucleotide sequence ID" value="NZ_JBHTJO010000001.1"/>
</dbReference>
<dbReference type="PANTHER" id="PTHR43792">
    <property type="entry name" value="GNAT FAMILY, PUTATIVE (AFU_ORTHOLOGUE AFUA_3G00765)-RELATED-RELATED"/>
    <property type="match status" value="1"/>
</dbReference>
<keyword evidence="3" id="KW-1185">Reference proteome</keyword>
<protein>
    <submittedName>
        <fullName evidence="2">GNAT family N-acetyltransferase</fullName>
        <ecNumber evidence="2">2.3.-.-</ecNumber>
    </submittedName>
</protein>
<comment type="caution">
    <text evidence="2">The sequence shown here is derived from an EMBL/GenBank/DDBJ whole genome shotgun (WGS) entry which is preliminary data.</text>
</comment>
<keyword evidence="2" id="KW-0012">Acyltransferase</keyword>